<dbReference type="NCBIfam" id="TIGR01646">
    <property type="entry name" value="vgr_GE"/>
    <property type="match status" value="1"/>
</dbReference>
<evidence type="ECO:0000313" key="8">
    <source>
        <dbReference type="Proteomes" id="UP000587626"/>
    </source>
</evidence>
<dbReference type="Gene3D" id="2.40.50.230">
    <property type="entry name" value="Gp5 N-terminal domain"/>
    <property type="match status" value="1"/>
</dbReference>
<dbReference type="Pfam" id="PF04717">
    <property type="entry name" value="Phage_base_V"/>
    <property type="match status" value="1"/>
</dbReference>
<feature type="domain" description="Lysine-specific metallo-endopeptidase" evidence="6">
    <location>
        <begin position="812"/>
        <end position="945"/>
    </location>
</feature>
<keyword evidence="3" id="KW-0964">Secreted</keyword>
<dbReference type="Gene3D" id="2.30.110.50">
    <property type="match status" value="1"/>
</dbReference>
<dbReference type="InterPro" id="IPR017847">
    <property type="entry name" value="T6SS_RhsGE_Vgr_subset"/>
</dbReference>
<comment type="caution">
    <text evidence="7">The sequence shown here is derived from an EMBL/GenBank/DDBJ whole genome shotgun (WGS) entry which is preliminary data.</text>
</comment>
<dbReference type="InterPro" id="IPR006531">
    <property type="entry name" value="Gp5/Vgr_OB"/>
</dbReference>
<evidence type="ECO:0000256" key="3">
    <source>
        <dbReference type="ARBA" id="ARBA00022525"/>
    </source>
</evidence>
<dbReference type="SUPFAM" id="SSF69255">
    <property type="entry name" value="gp5 N-terminal domain-like"/>
    <property type="match status" value="1"/>
</dbReference>
<evidence type="ECO:0000256" key="5">
    <source>
        <dbReference type="SAM" id="MobiDB-lite"/>
    </source>
</evidence>
<sequence>MSFVSTSNKSGSNGGPAISTPPIAGESSAVSASSAVTDVSGAAEEMAEQAAADLFGALPEPSGLVKAAVTAAQAAAAAVGISDMAGTVQDAASSLAAGGPGAHNVTVSGSAVPPQLLLFAGMNGSEGLGNLFSYTVQLKTPDILNLGYVSPAANLPLQPMVGKDLCVSIELDGGEKRYISGLVTAARVVGHEGRSVTYELRIEPWLKLLTHTSDYKAFQNKTVVDILDEVLDEYSFPVEKRLVENYPPRAWQVQYGETDFDFIQRLMQEWGIYWWFEHSENSHTLVLADAINGHKACPDSPLVEWHQEGLKLDKEFIHTITASERLRTGKWVMDDFDFMKPRSLLKSTVASPRDTGHAEYEHYEWPGDYFTTGEGEMLTRIRMEAQRSPGSRAHGAGHIRTLMTGYTFTLMNHPTAEVNQEYLLVQTTLFLRDNAQHSGQEQHFTYVTTFELHPTSEVYRPQRTLSKPHTKGPQSAIVTGPAGQEIWTDKYGRVKVQFGWDRYGKNDENSSCWIRVSYPWAGKGFGMIQIPRIGQEVLVDFKNGDPDLPIIVGRTYNQDTMPPWGLPGMASQSGIFSHSLYGGPTNGNMLRFDDKTGAEEVRFLAEKDLNTVVKNNETHTVKADRTKTIIHNETSTVKIDRTEFVEGKHTETIKGNRDITVTEGDQSLTVKTGKREVTVETGTCTETVEGDITITSKSGAIHLTAATNITLTVGSSTLVMNSDGTIILDGPTHLALNPGGSDANGKYKINTIRDFSTSGPGNGVAIIGYNGKPLTDNYGNPVYEMIEEKRISENDMKLVLEAQRKKLKSARDELIRWNDNDKERFGNIFGVDDEAARNKILNAVKKEIEINEGIKYQNFEFMDVNVHGRVNDGDYTHTIYLGNKFIDDPLDGRDSQVITLIHEMSHFYDVLGSFDEGLRSGGIDLAKKGKRASLQSAYNFERYFE</sequence>
<dbReference type="InterPro" id="IPR006533">
    <property type="entry name" value="T6SS_Vgr_RhsGE"/>
</dbReference>
<comment type="similarity">
    <text evidence="2">Belongs to the VgrG protein family.</text>
</comment>
<dbReference type="InterPro" id="IPR024079">
    <property type="entry name" value="MetalloPept_cat_dom_sf"/>
</dbReference>
<dbReference type="PANTHER" id="PTHR32305">
    <property type="match status" value="1"/>
</dbReference>
<dbReference type="NCBIfam" id="TIGR03361">
    <property type="entry name" value="VI_Rhs_Vgr"/>
    <property type="match status" value="1"/>
</dbReference>
<gene>
    <name evidence="7" type="primary">tssI</name>
    <name evidence="7" type="ORF">B6R15_002260</name>
</gene>
<dbReference type="InterPro" id="IPR054030">
    <property type="entry name" value="Gp5_Vgr_C"/>
</dbReference>
<dbReference type="SUPFAM" id="SSF69349">
    <property type="entry name" value="Phage fibre proteins"/>
    <property type="match status" value="1"/>
</dbReference>
<feature type="coiled-coil region" evidence="4">
    <location>
        <begin position="793"/>
        <end position="820"/>
    </location>
</feature>
<dbReference type="Gene3D" id="4.10.220.110">
    <property type="match status" value="1"/>
</dbReference>
<dbReference type="InterPro" id="IPR050708">
    <property type="entry name" value="T6SS_VgrG/RHS"/>
</dbReference>
<dbReference type="InterPro" id="IPR037026">
    <property type="entry name" value="Vgr_OB-fold_dom_sf"/>
</dbReference>
<evidence type="ECO:0000256" key="4">
    <source>
        <dbReference type="SAM" id="Coils"/>
    </source>
</evidence>
<feature type="region of interest" description="Disordered" evidence="5">
    <location>
        <begin position="1"/>
        <end position="25"/>
    </location>
</feature>
<evidence type="ECO:0000256" key="1">
    <source>
        <dbReference type="ARBA" id="ARBA00004613"/>
    </source>
</evidence>
<dbReference type="Gene3D" id="3.55.50.10">
    <property type="entry name" value="Baseplate protein-like domains"/>
    <property type="match status" value="1"/>
</dbReference>
<dbReference type="SMART" id="SM01351">
    <property type="entry name" value="Aspzincin_M35"/>
    <property type="match status" value="1"/>
</dbReference>
<evidence type="ECO:0000259" key="6">
    <source>
        <dbReference type="SMART" id="SM01351"/>
    </source>
</evidence>
<evidence type="ECO:0000256" key="2">
    <source>
        <dbReference type="ARBA" id="ARBA00005558"/>
    </source>
</evidence>
<dbReference type="GO" id="GO:0004222">
    <property type="term" value="F:metalloendopeptidase activity"/>
    <property type="evidence" value="ECO:0007669"/>
    <property type="project" value="InterPro"/>
</dbReference>
<dbReference type="Gene3D" id="3.40.390.10">
    <property type="entry name" value="Collagenase (Catalytic Domain)"/>
    <property type="match status" value="1"/>
</dbReference>
<accession>A0A828PCY0</accession>
<organism evidence="7 8">
    <name type="scientific">Escherichia coli</name>
    <dbReference type="NCBI Taxonomy" id="562"/>
    <lineage>
        <taxon>Bacteria</taxon>
        <taxon>Pseudomonadati</taxon>
        <taxon>Pseudomonadota</taxon>
        <taxon>Gammaproteobacteria</taxon>
        <taxon>Enterobacterales</taxon>
        <taxon>Enterobacteriaceae</taxon>
        <taxon>Escherichia</taxon>
    </lineage>
</organism>
<dbReference type="GO" id="GO:0005576">
    <property type="term" value="C:extracellular region"/>
    <property type="evidence" value="ECO:0007669"/>
    <property type="project" value="UniProtKB-SubCell"/>
</dbReference>
<dbReference type="InterPro" id="IPR029463">
    <property type="entry name" value="Lys_MEP"/>
</dbReference>
<feature type="compositionally biased region" description="Polar residues" evidence="5">
    <location>
        <begin position="1"/>
        <end position="11"/>
    </location>
</feature>
<comment type="subcellular location">
    <subcellularLocation>
        <location evidence="1">Secreted</location>
    </subcellularLocation>
</comment>
<evidence type="ECO:0000313" key="7">
    <source>
        <dbReference type="EMBL" id="EFM7861025.1"/>
    </source>
</evidence>
<dbReference type="Pfam" id="PF05954">
    <property type="entry name" value="Phage_GPD"/>
    <property type="match status" value="1"/>
</dbReference>
<dbReference type="EMBL" id="AATLXB010000021">
    <property type="protein sequence ID" value="EFM7861025.1"/>
    <property type="molecule type" value="Genomic_DNA"/>
</dbReference>
<dbReference type="SUPFAM" id="SSF69279">
    <property type="entry name" value="Phage tail proteins"/>
    <property type="match status" value="2"/>
</dbReference>
<proteinExistence type="inferred from homology"/>
<dbReference type="SUPFAM" id="SSF55486">
    <property type="entry name" value="Metalloproteases ('zincins'), catalytic domain"/>
    <property type="match status" value="1"/>
</dbReference>
<dbReference type="PANTHER" id="PTHR32305:SF15">
    <property type="entry name" value="PROTEIN RHSA-RELATED"/>
    <property type="match status" value="1"/>
</dbReference>
<dbReference type="AlphaFoldDB" id="A0A828PCY0"/>
<protein>
    <submittedName>
        <fullName evidence="7">Type VI secretion system tip protein VgrG</fullName>
    </submittedName>
</protein>
<name>A0A828PCY0_ECOLX</name>
<reference evidence="7 8" key="1">
    <citation type="submission" date="2018-08" db="EMBL/GenBank/DDBJ databases">
        <authorList>
            <consortium name="GenomeTrakr network: Whole genome sequencing for foodborne pathogen traceback"/>
        </authorList>
    </citation>
    <scope>NUCLEOTIDE SEQUENCE [LARGE SCALE GENOMIC DNA]</scope>
    <source>
        <strain evidence="7 8">NC_STEC194</strain>
    </source>
</reference>
<dbReference type="Proteomes" id="UP000587626">
    <property type="component" value="Unassembled WGS sequence"/>
</dbReference>
<keyword evidence="4" id="KW-0175">Coiled coil</keyword>
<dbReference type="Pfam" id="PF22178">
    <property type="entry name" value="Gp5_trimer_C"/>
    <property type="match status" value="1"/>
</dbReference>